<dbReference type="InterPro" id="IPR038125">
    <property type="entry name" value="HTHP_sf"/>
</dbReference>
<dbReference type="Pfam" id="PF11534">
    <property type="entry name" value="HTHP"/>
    <property type="match status" value="1"/>
</dbReference>
<dbReference type="InterPro" id="IPR021111">
    <property type="entry name" value="Hexamer_Tyr-coord_heme_pr_HTHP"/>
</dbReference>
<sequence length="85" mass="9120">MSKWLPTLITKSPEEGYDLALKRSGMSIKLSQPDAGLREVSRTTGTGRRASGDGWMVATRAAPDGDGPDCVVSRRRPVHPGGPSW</sequence>
<dbReference type="Gene3D" id="6.10.80.10">
    <property type="entry name" value="Hexameric tyrosine-coordinated heme protein (HTHP)"/>
    <property type="match status" value="1"/>
</dbReference>
<accession>A0A7C9IHX5</accession>
<evidence type="ECO:0000313" key="3">
    <source>
        <dbReference type="Proteomes" id="UP000480350"/>
    </source>
</evidence>
<protein>
    <submittedName>
        <fullName evidence="2">Peroxidase</fullName>
    </submittedName>
</protein>
<dbReference type="EMBL" id="WUPT01000002">
    <property type="protein sequence ID" value="MXQ08949.1"/>
    <property type="molecule type" value="Genomic_DNA"/>
</dbReference>
<evidence type="ECO:0000256" key="1">
    <source>
        <dbReference type="SAM" id="MobiDB-lite"/>
    </source>
</evidence>
<gene>
    <name evidence="2" type="ORF">GQ651_13950</name>
</gene>
<evidence type="ECO:0000313" key="2">
    <source>
        <dbReference type="EMBL" id="MXQ08949.1"/>
    </source>
</evidence>
<comment type="caution">
    <text evidence="2">The sequence shown here is derived from an EMBL/GenBank/DDBJ whole genome shotgun (WGS) entry which is preliminary data.</text>
</comment>
<dbReference type="Proteomes" id="UP000480350">
    <property type="component" value="Unassembled WGS sequence"/>
</dbReference>
<organism evidence="2 3">
    <name type="scientific">Kangsaoukella pontilimi</name>
    <dbReference type="NCBI Taxonomy" id="2691042"/>
    <lineage>
        <taxon>Bacteria</taxon>
        <taxon>Pseudomonadati</taxon>
        <taxon>Pseudomonadota</taxon>
        <taxon>Alphaproteobacteria</taxon>
        <taxon>Rhodobacterales</taxon>
        <taxon>Paracoccaceae</taxon>
        <taxon>Kangsaoukella</taxon>
    </lineage>
</organism>
<dbReference type="AlphaFoldDB" id="A0A7C9IHX5"/>
<keyword evidence="2" id="KW-0560">Oxidoreductase</keyword>
<keyword evidence="2" id="KW-0575">Peroxidase</keyword>
<reference evidence="2 3" key="1">
    <citation type="submission" date="2019-12" db="EMBL/GenBank/DDBJ databases">
        <authorList>
            <person name="Lee S.D."/>
        </authorList>
    </citation>
    <scope>NUCLEOTIDE SEQUENCE [LARGE SCALE GENOMIC DNA]</scope>
    <source>
        <strain evidence="2 3">GH1-50</strain>
    </source>
</reference>
<feature type="region of interest" description="Disordered" evidence="1">
    <location>
        <begin position="61"/>
        <end position="85"/>
    </location>
</feature>
<name>A0A7C9IHX5_9RHOB</name>
<dbReference type="GO" id="GO:0004601">
    <property type="term" value="F:peroxidase activity"/>
    <property type="evidence" value="ECO:0007669"/>
    <property type="project" value="UniProtKB-KW"/>
</dbReference>
<proteinExistence type="predicted"/>
<feature type="region of interest" description="Disordered" evidence="1">
    <location>
        <begin position="33"/>
        <end position="52"/>
    </location>
</feature>
<reference evidence="2 3" key="2">
    <citation type="submission" date="2020-03" db="EMBL/GenBank/DDBJ databases">
        <title>Kangsaoukella pontilimi gen. nov., sp. nov., a new member of the family Rhodobacteraceae isolated from a tidal mudflat.</title>
        <authorList>
            <person name="Kim I.S."/>
        </authorList>
    </citation>
    <scope>NUCLEOTIDE SEQUENCE [LARGE SCALE GENOMIC DNA]</scope>
    <source>
        <strain evidence="2 3">GH1-50</strain>
    </source>
</reference>
<keyword evidence="3" id="KW-1185">Reference proteome</keyword>